<comment type="caution">
    <text evidence="2">The sequence shown here is derived from an EMBL/GenBank/DDBJ whole genome shotgun (WGS) entry which is preliminary data.</text>
</comment>
<dbReference type="Gene3D" id="2.60.40.10">
    <property type="entry name" value="Immunoglobulins"/>
    <property type="match status" value="1"/>
</dbReference>
<dbReference type="NCBIfam" id="NF041518">
    <property type="entry name" value="choice_anch_Q"/>
    <property type="match status" value="1"/>
</dbReference>
<dbReference type="InterPro" id="IPR011050">
    <property type="entry name" value="Pectin_lyase_fold/virulence"/>
</dbReference>
<reference evidence="2" key="1">
    <citation type="submission" date="2022-10" db="EMBL/GenBank/DDBJ databases">
        <title>Human gut microbiome strain richness.</title>
        <authorList>
            <person name="Chen-Liaw A."/>
        </authorList>
    </citation>
    <scope>NUCLEOTIDE SEQUENCE</scope>
    <source>
        <strain evidence="2">RTP21484st1_H8_RTP21484_190118</strain>
    </source>
</reference>
<feature type="domain" description="BACON" evidence="1">
    <location>
        <begin position="251"/>
        <end position="298"/>
    </location>
</feature>
<evidence type="ECO:0000313" key="2">
    <source>
        <dbReference type="EMBL" id="MDC7961145.1"/>
    </source>
</evidence>
<dbReference type="Proteomes" id="UP001215078">
    <property type="component" value="Unassembled WGS sequence"/>
</dbReference>
<dbReference type="InterPro" id="IPR012334">
    <property type="entry name" value="Pectin_lyas_fold"/>
</dbReference>
<dbReference type="RefSeq" id="WP_004326535.1">
    <property type="nucleotide sequence ID" value="NZ_CACRTD010000054.1"/>
</dbReference>
<protein>
    <submittedName>
        <fullName evidence="2">BACON domain-containing carbohydrate-binding protein</fullName>
    </submittedName>
</protein>
<proteinExistence type="predicted"/>
<organism evidence="2 3">
    <name type="scientific">Bacteroides ovatus</name>
    <dbReference type="NCBI Taxonomy" id="28116"/>
    <lineage>
        <taxon>Bacteria</taxon>
        <taxon>Pseudomonadati</taxon>
        <taxon>Bacteroidota</taxon>
        <taxon>Bacteroidia</taxon>
        <taxon>Bacteroidales</taxon>
        <taxon>Bacteroidaceae</taxon>
        <taxon>Bacteroides</taxon>
    </lineage>
</organism>
<dbReference type="PROSITE" id="PS51257">
    <property type="entry name" value="PROKAR_LIPOPROTEIN"/>
    <property type="match status" value="1"/>
</dbReference>
<accession>A0A413UZN0</accession>
<evidence type="ECO:0000259" key="1">
    <source>
        <dbReference type="Pfam" id="PF13004"/>
    </source>
</evidence>
<dbReference type="Pfam" id="PF13004">
    <property type="entry name" value="BACON"/>
    <property type="match status" value="1"/>
</dbReference>
<dbReference type="InterPro" id="IPR013783">
    <property type="entry name" value="Ig-like_fold"/>
</dbReference>
<evidence type="ECO:0000313" key="3">
    <source>
        <dbReference type="Proteomes" id="UP001215078"/>
    </source>
</evidence>
<dbReference type="Gene3D" id="2.160.20.10">
    <property type="entry name" value="Single-stranded right-handed beta-helix, Pectin lyase-like"/>
    <property type="match status" value="1"/>
</dbReference>
<sequence length="639" mass="69778">MRKYISPHYLLSGLLGMLALVLSVSCDDTDVVRRVDPQIEVQADLFTGPAASRQVLPLHSTYPWFAEASASWIKLQRYRGQALLPDSIVTEIDENPNMEPREGWIEIRLMDQMSTRIVVKQNGRGSLITLQKKIIYFNVNGGETILDVITDKDWTTDVQQEDGFTFTKIDKNHLKVKVAPNTTGRELKKVVTLTDTEKTIKTELTVIQTNVEKMLSISLTEADKDRLVVKAGENIDMPVSLNVGYDCVASESWIKVLATPPFEGDIVQDIMIKIAIDPNTGDEERNGYIVVKNSGDVTDVSDTLFISQRACNQIVYVKAGASGDGTSWERAFGTVEEGLAACTDYGSMELWIAEGEYHLKSWTYLKKGVNTYGGFNGTENKLKDRDMTKKSTLVAAPANTWPSIYGNVLSAGVHCYVDGFVFTGSNVTQGEGSVAFWGGWILRNCMIRNNKSYRDAGGAFFNVTLINCLICNNTTADNGSAKATSSIVNAQEGTRLYNVTIVNNESSGSSSGLRINRGAVYNSVIWGNVHKIGTNHQGYLDVNKSTLFVNNAIQGGLVYNGGNTPSSTEGCIILNASNAAADGPGFMDAGSGDYQLQSTSPLIDAGSNPAVQSAWDIIGNKRIWGEKIDIGAFEYITKE</sequence>
<dbReference type="InterPro" id="IPR024361">
    <property type="entry name" value="BACON"/>
</dbReference>
<dbReference type="AlphaFoldDB" id="A0A413UZN0"/>
<dbReference type="SUPFAM" id="SSF51126">
    <property type="entry name" value="Pectin lyase-like"/>
    <property type="match status" value="1"/>
</dbReference>
<dbReference type="InterPro" id="IPR059226">
    <property type="entry name" value="Choice_anch_Q_dom"/>
</dbReference>
<name>A0A413UZN0_BACOV</name>
<gene>
    <name evidence="2" type="ORF">PQ628_23375</name>
</gene>
<dbReference type="EMBL" id="JAQQPO010000038">
    <property type="protein sequence ID" value="MDC7961145.1"/>
    <property type="molecule type" value="Genomic_DNA"/>
</dbReference>